<dbReference type="Proteomes" id="UP000008957">
    <property type="component" value="Chromosome"/>
</dbReference>
<organism evidence="1 2">
    <name type="scientific">Fretibacterium fastidiosum</name>
    <dbReference type="NCBI Taxonomy" id="651822"/>
    <lineage>
        <taxon>Bacteria</taxon>
        <taxon>Thermotogati</taxon>
        <taxon>Synergistota</taxon>
        <taxon>Synergistia</taxon>
        <taxon>Synergistales</taxon>
        <taxon>Aminobacteriaceae</taxon>
        <taxon>Fretibacterium</taxon>
    </lineage>
</organism>
<evidence type="ECO:0000313" key="2">
    <source>
        <dbReference type="Proteomes" id="UP000008957"/>
    </source>
</evidence>
<sequence length="160" mass="17742">MTTWSHDKQLEMLQLIKLSYEMTSTCLKGEGGHGGYVPSYTDDLGFTGAHFKNLDAMEGHDGHFHYTTRPRKLSAFLKYSEGPDSAVRRSLANKNKKGCRIGIDPATLLSVDRRRGLLCAYARPAFFKDCSSSRGSPVASAILVRSSPIRNRFRAVSVAR</sequence>
<keyword evidence="2" id="KW-1185">Reference proteome</keyword>
<gene>
    <name evidence="1" type="ORF">SY1_01970</name>
</gene>
<protein>
    <submittedName>
        <fullName evidence="1">Uncharacterized protein</fullName>
    </submittedName>
</protein>
<dbReference type="KEGG" id="sbr:SY1_01970"/>
<reference evidence="2" key="1">
    <citation type="submission" date="2010-03" db="EMBL/GenBank/DDBJ databases">
        <title>The genome sequence of Synergistetes sp. SGP1.</title>
        <authorList>
            <consortium name="metaHIT consortium -- http://www.metahit.eu/"/>
            <person name="Pajon A."/>
            <person name="Turner K."/>
            <person name="Parkhill J."/>
            <person name="Wade W."/>
            <person name="Vartoukian S."/>
        </authorList>
    </citation>
    <scope>NUCLEOTIDE SEQUENCE [LARGE SCALE GENOMIC DNA]</scope>
    <source>
        <strain evidence="2">SGP1</strain>
    </source>
</reference>
<dbReference type="EMBL" id="FP929056">
    <property type="protein sequence ID" value="CBL27732.1"/>
    <property type="molecule type" value="Genomic_DNA"/>
</dbReference>
<proteinExistence type="predicted"/>
<dbReference type="AlphaFoldDB" id="A0AB94IVG7"/>
<accession>A0AB94IVG7</accession>
<dbReference type="RefSeq" id="WP_015555879.1">
    <property type="nucleotide sequence ID" value="NC_021038.1"/>
</dbReference>
<name>A0AB94IVG7_9BACT</name>
<reference evidence="1 2" key="2">
    <citation type="submission" date="2010-03" db="EMBL/GenBank/DDBJ databases">
        <authorList>
            <person name="Pajon A."/>
        </authorList>
    </citation>
    <scope>NUCLEOTIDE SEQUENCE [LARGE SCALE GENOMIC DNA]</scope>
    <source>
        <strain evidence="1 2">SGP1</strain>
    </source>
</reference>
<evidence type="ECO:0000313" key="1">
    <source>
        <dbReference type="EMBL" id="CBL27732.1"/>
    </source>
</evidence>